<keyword evidence="1" id="KW-1133">Transmembrane helix</keyword>
<comment type="caution">
    <text evidence="2">The sequence shown here is derived from an EMBL/GenBank/DDBJ whole genome shotgun (WGS) entry which is preliminary data.</text>
</comment>
<proteinExistence type="predicted"/>
<reference evidence="2 3" key="1">
    <citation type="journal article" date="2019" name="Nat. Microbiol.">
        <title>Mediterranean grassland soil C-N compound turnover is dependent on rainfall and depth, and is mediated by genomically divergent microorganisms.</title>
        <authorList>
            <person name="Diamond S."/>
            <person name="Andeer P.F."/>
            <person name="Li Z."/>
            <person name="Crits-Christoph A."/>
            <person name="Burstein D."/>
            <person name="Anantharaman K."/>
            <person name="Lane K.R."/>
            <person name="Thomas B.C."/>
            <person name="Pan C."/>
            <person name="Northen T.R."/>
            <person name="Banfield J.F."/>
        </authorList>
    </citation>
    <scope>NUCLEOTIDE SEQUENCE [LARGE SCALE GENOMIC DNA]</scope>
    <source>
        <strain evidence="2">NP_7</strain>
    </source>
</reference>
<accession>A0A537J728</accession>
<protein>
    <submittedName>
        <fullName evidence="2">Uncharacterized protein</fullName>
    </submittedName>
</protein>
<evidence type="ECO:0000313" key="2">
    <source>
        <dbReference type="EMBL" id="TMI79330.1"/>
    </source>
</evidence>
<name>A0A537J728_9BACT</name>
<dbReference type="Proteomes" id="UP000320048">
    <property type="component" value="Unassembled WGS sequence"/>
</dbReference>
<organism evidence="2 3">
    <name type="scientific">Candidatus Segetimicrobium genomatis</name>
    <dbReference type="NCBI Taxonomy" id="2569760"/>
    <lineage>
        <taxon>Bacteria</taxon>
        <taxon>Bacillati</taxon>
        <taxon>Candidatus Sysuimicrobiota</taxon>
        <taxon>Candidatus Sysuimicrobiia</taxon>
        <taxon>Candidatus Sysuimicrobiales</taxon>
        <taxon>Candidatus Segetimicrobiaceae</taxon>
        <taxon>Candidatus Segetimicrobium</taxon>
    </lineage>
</organism>
<evidence type="ECO:0000313" key="3">
    <source>
        <dbReference type="Proteomes" id="UP000320048"/>
    </source>
</evidence>
<feature type="transmembrane region" description="Helical" evidence="1">
    <location>
        <begin position="48"/>
        <end position="66"/>
    </location>
</feature>
<dbReference type="AlphaFoldDB" id="A0A537J728"/>
<dbReference type="EMBL" id="VBAO01000294">
    <property type="protein sequence ID" value="TMI79330.1"/>
    <property type="molecule type" value="Genomic_DNA"/>
</dbReference>
<sequence>MPFHSGFSDTCRADGGGLLTGAHELPARDVVGARAVGRLMRPPSPADLAIGASLLLVAAYLWGSAVNRRVRHRAVRWAGEGLRGLPEGGTVRLLGTSGVLIRQPRPRPELAALQITVLLEPREVGPLWLWHHLQGRRDLAVLAVTLPEPATADLEIVARASAFGRAAIRGLAEADGWRIVDRDATYTIAARRTKDAAALGRGLVHLLSPAIPSLAQVSVRRGAPAVQVGFSLAQPAAPLGPILDALAGAARHPALSGTPGRPSPQGTA</sequence>
<evidence type="ECO:0000256" key="1">
    <source>
        <dbReference type="SAM" id="Phobius"/>
    </source>
</evidence>
<gene>
    <name evidence="2" type="ORF">E6H04_10725</name>
</gene>
<keyword evidence="1" id="KW-0812">Transmembrane</keyword>
<keyword evidence="1" id="KW-0472">Membrane</keyword>